<protein>
    <submittedName>
        <fullName evidence="1">Uncharacterized protein</fullName>
    </submittedName>
</protein>
<evidence type="ECO:0000313" key="1">
    <source>
        <dbReference type="EMBL" id="KAK3066237.1"/>
    </source>
</evidence>
<organism evidence="1 2">
    <name type="scientific">Coniosporium uncinatum</name>
    <dbReference type="NCBI Taxonomy" id="93489"/>
    <lineage>
        <taxon>Eukaryota</taxon>
        <taxon>Fungi</taxon>
        <taxon>Dikarya</taxon>
        <taxon>Ascomycota</taxon>
        <taxon>Pezizomycotina</taxon>
        <taxon>Dothideomycetes</taxon>
        <taxon>Dothideomycetes incertae sedis</taxon>
        <taxon>Coniosporium</taxon>
    </lineage>
</organism>
<feature type="non-terminal residue" evidence="1">
    <location>
        <position position="1"/>
    </location>
</feature>
<feature type="non-terminal residue" evidence="1">
    <location>
        <position position="347"/>
    </location>
</feature>
<dbReference type="Proteomes" id="UP001186974">
    <property type="component" value="Unassembled WGS sequence"/>
</dbReference>
<dbReference type="EMBL" id="JAWDJW010005936">
    <property type="protein sequence ID" value="KAK3066237.1"/>
    <property type="molecule type" value="Genomic_DNA"/>
</dbReference>
<keyword evidence="2" id="KW-1185">Reference proteome</keyword>
<gene>
    <name evidence="1" type="ORF">LTS18_001882</name>
</gene>
<sequence length="347" mass="40050">AVLMSRLEVQRDERWAWLWDARSVGGIWYRWKLWQAMSGHGIDYDSEGQSLDLVEVFEQEPKWMAPEQDLQFEFVDCFEDFVEDSDYTSRDEDDSDDEARPSYHRGNAPPPDAAAVGDTERSYLSAFEKAQLTWLLARLPTSASKFRRGDMSRVVAFAIVEAGTGAEDIADMLVTNVITPFSRSSARPREYDADDEAEDAKQRSRDGDAENEAEAVKQRKQDDTSDSKKIAMYIISDLLNSCVTAGVNRAWRYRQIFEAALRQRKVFEHLGRHPKALGMGIVKADRWRKIFQNVIDKWKELSVFSQEALDEFHETLFNPPLTEKEQEEKEAARQTSQEKEREEKKSK</sequence>
<proteinExistence type="predicted"/>
<name>A0ACC3DE52_9PEZI</name>
<comment type="caution">
    <text evidence="1">The sequence shown here is derived from an EMBL/GenBank/DDBJ whole genome shotgun (WGS) entry which is preliminary data.</text>
</comment>
<reference evidence="1" key="1">
    <citation type="submission" date="2024-09" db="EMBL/GenBank/DDBJ databases">
        <title>Black Yeasts Isolated from many extreme environments.</title>
        <authorList>
            <person name="Coleine C."/>
            <person name="Stajich J.E."/>
            <person name="Selbmann L."/>
        </authorList>
    </citation>
    <scope>NUCLEOTIDE SEQUENCE</scope>
    <source>
        <strain evidence="1">CCFEE 5737</strain>
    </source>
</reference>
<evidence type="ECO:0000313" key="2">
    <source>
        <dbReference type="Proteomes" id="UP001186974"/>
    </source>
</evidence>
<accession>A0ACC3DE52</accession>